<keyword evidence="5 7" id="KW-0057">Aromatic amino acid biosynthesis</keyword>
<gene>
    <name evidence="7 9" type="primary">aroC</name>
    <name evidence="9" type="ORF">MBCUR_09430</name>
</gene>
<evidence type="ECO:0000256" key="4">
    <source>
        <dbReference type="ARBA" id="ARBA00022605"/>
    </source>
</evidence>
<comment type="similarity">
    <text evidence="2 7 8">Belongs to the chorismate synthase family.</text>
</comment>
<comment type="caution">
    <text evidence="9">The sequence shown here is derived from an EMBL/GenBank/DDBJ whole genome shotgun (WGS) entry which is preliminary data.</text>
</comment>
<evidence type="ECO:0000256" key="3">
    <source>
        <dbReference type="ARBA" id="ARBA00013036"/>
    </source>
</evidence>
<dbReference type="PANTHER" id="PTHR21085:SF0">
    <property type="entry name" value="CHORISMATE SYNTHASE"/>
    <property type="match status" value="1"/>
</dbReference>
<dbReference type="GO" id="GO:0005829">
    <property type="term" value="C:cytosol"/>
    <property type="evidence" value="ECO:0007669"/>
    <property type="project" value="TreeGrafter"/>
</dbReference>
<keyword evidence="7" id="KW-0521">NADP</keyword>
<dbReference type="Proteomes" id="UP000077245">
    <property type="component" value="Unassembled WGS sequence"/>
</dbReference>
<dbReference type="PROSITE" id="PS00788">
    <property type="entry name" value="CHORISMATE_SYNTHASE_2"/>
    <property type="match status" value="1"/>
</dbReference>
<keyword evidence="7" id="KW-0288">FMN</keyword>
<dbReference type="EC" id="4.2.3.5" evidence="3 7"/>
<dbReference type="InterPro" id="IPR000453">
    <property type="entry name" value="Chorismate_synth"/>
</dbReference>
<dbReference type="STRING" id="49547.MBCUR_09430"/>
<dbReference type="InterPro" id="IPR020541">
    <property type="entry name" value="Chorismate_synthase_CS"/>
</dbReference>
<comment type="catalytic activity">
    <reaction evidence="7 8">
        <text>5-O-(1-carboxyvinyl)-3-phosphoshikimate = chorismate + phosphate</text>
        <dbReference type="Rhea" id="RHEA:21020"/>
        <dbReference type="ChEBI" id="CHEBI:29748"/>
        <dbReference type="ChEBI" id="CHEBI:43474"/>
        <dbReference type="ChEBI" id="CHEBI:57701"/>
        <dbReference type="EC" id="4.2.3.5"/>
    </reaction>
</comment>
<dbReference type="GO" id="GO:0009423">
    <property type="term" value="P:chorismate biosynthetic process"/>
    <property type="evidence" value="ECO:0007669"/>
    <property type="project" value="UniProtKB-UniRule"/>
</dbReference>
<dbReference type="GO" id="GO:0004107">
    <property type="term" value="F:chorismate synthase activity"/>
    <property type="evidence" value="ECO:0007669"/>
    <property type="project" value="UniProtKB-UniRule"/>
</dbReference>
<feature type="binding site" evidence="7">
    <location>
        <position position="47"/>
    </location>
    <ligand>
        <name>NADP(+)</name>
        <dbReference type="ChEBI" id="CHEBI:58349"/>
    </ligand>
</feature>
<dbReference type="PIRSF" id="PIRSF001456">
    <property type="entry name" value="Chorismate_synth"/>
    <property type="match status" value="1"/>
</dbReference>
<dbReference type="PROSITE" id="PS00787">
    <property type="entry name" value="CHORISMATE_SYNTHASE_1"/>
    <property type="match status" value="1"/>
</dbReference>
<comment type="cofactor">
    <cofactor evidence="7 8">
        <name>FMNH2</name>
        <dbReference type="ChEBI" id="CHEBI:57618"/>
    </cofactor>
    <text evidence="7 8">Reduced FMN (FMNH(2)).</text>
</comment>
<dbReference type="OrthoDB" id="33049at2157"/>
<reference evidence="9 10" key="1">
    <citation type="submission" date="2016-04" db="EMBL/GenBank/DDBJ databases">
        <title>Genome sequence of Methanobrevibacter curvatus DSM 11111.</title>
        <authorList>
            <person name="Poehlein A."/>
            <person name="Seedorf H."/>
            <person name="Daniel R."/>
        </authorList>
    </citation>
    <scope>NUCLEOTIDE SEQUENCE [LARGE SCALE GENOMIC DNA]</scope>
    <source>
        <strain evidence="9 10">DSM 11111</strain>
    </source>
</reference>
<keyword evidence="6 7" id="KW-0456">Lyase</keyword>
<dbReference type="NCBIfam" id="NF003793">
    <property type="entry name" value="PRK05382.1"/>
    <property type="match status" value="1"/>
</dbReference>
<feature type="binding site" evidence="7">
    <location>
        <position position="366"/>
    </location>
    <ligand>
        <name>FMN</name>
        <dbReference type="ChEBI" id="CHEBI:58210"/>
    </ligand>
</feature>
<dbReference type="RefSeq" id="WP_067090863.1">
    <property type="nucleotide sequence ID" value="NZ_LWMV01000163.1"/>
</dbReference>
<dbReference type="InterPro" id="IPR035904">
    <property type="entry name" value="Chorismate_synth_AroC_sf"/>
</dbReference>
<dbReference type="GO" id="GO:0008652">
    <property type="term" value="P:amino acid biosynthetic process"/>
    <property type="evidence" value="ECO:0007669"/>
    <property type="project" value="UniProtKB-KW"/>
</dbReference>
<feature type="binding site" evidence="7">
    <location>
        <begin position="124"/>
        <end position="126"/>
    </location>
    <ligand>
        <name>FMN</name>
        <dbReference type="ChEBI" id="CHEBI:58210"/>
    </ligand>
</feature>
<evidence type="ECO:0000256" key="5">
    <source>
        <dbReference type="ARBA" id="ARBA00023141"/>
    </source>
</evidence>
<feature type="binding site" evidence="7">
    <location>
        <begin position="339"/>
        <end position="343"/>
    </location>
    <ligand>
        <name>FMN</name>
        <dbReference type="ChEBI" id="CHEBI:58210"/>
    </ligand>
</feature>
<evidence type="ECO:0000256" key="6">
    <source>
        <dbReference type="ARBA" id="ARBA00023239"/>
    </source>
</evidence>
<keyword evidence="7" id="KW-0285">Flavoprotein</keyword>
<dbReference type="NCBIfam" id="TIGR00033">
    <property type="entry name" value="aroC"/>
    <property type="match status" value="1"/>
</dbReference>
<dbReference type="HAMAP" id="MF_00300">
    <property type="entry name" value="Chorismate_synth"/>
    <property type="match status" value="1"/>
</dbReference>
<dbReference type="SUPFAM" id="SSF103263">
    <property type="entry name" value="Chorismate synthase, AroC"/>
    <property type="match status" value="1"/>
</dbReference>
<name>A0A162FNG4_9EURY</name>
<evidence type="ECO:0000256" key="8">
    <source>
        <dbReference type="RuleBase" id="RU000605"/>
    </source>
</evidence>
<dbReference type="Gene3D" id="3.60.150.10">
    <property type="entry name" value="Chorismate synthase AroC"/>
    <property type="match status" value="2"/>
</dbReference>
<dbReference type="Pfam" id="PF01264">
    <property type="entry name" value="Chorismate_synt"/>
    <property type="match status" value="1"/>
</dbReference>
<dbReference type="CDD" id="cd07304">
    <property type="entry name" value="Chorismate_synthase"/>
    <property type="match status" value="1"/>
</dbReference>
<keyword evidence="7" id="KW-0274">FAD</keyword>
<evidence type="ECO:0000313" key="10">
    <source>
        <dbReference type="Proteomes" id="UP000077245"/>
    </source>
</evidence>
<proteinExistence type="inferred from homology"/>
<evidence type="ECO:0000256" key="1">
    <source>
        <dbReference type="ARBA" id="ARBA00005044"/>
    </source>
</evidence>
<dbReference type="PATRIC" id="fig|49547.3.peg.1012"/>
<comment type="pathway">
    <text evidence="1 7 8">Metabolic intermediate biosynthesis; chorismate biosynthesis; chorismate from D-erythrose 4-phosphate and phosphoenolpyruvate: step 7/7.</text>
</comment>
<sequence length="407" mass="43599">MTNTMGNIFKVSTFGSSHGKAIGALIDGCPANLELNEKDIQKELDLRRPGTSSITTSRHELDKVEILSGIFEGKTDGTPILALVFNKDNKSKDYSSLKNTPRPAHGDYTWKTKFGNYDYNGGGRGSGRVTIGHVIGGAIALKILEKFNIKIISHVTQVGDIKAKKVGLDYIESNTLKNSVRTADLNAAKEMEKLILGLKAKGDSVGGVVETIAIGVPPGVGNPIFEKLDGEIAKALMNIGSVKGVELGFGFDLAKDTASKTNDEFYIEGNLNSNYINPNFKYAPLHYGHSNLGSNDLGSNGKHQNKYEEKAILATTNTSGGILGGISNGMPIVTKIAVKPTPSISLSQNTVDLEKMENTAIEIKGRHDPCICPRITAVSKSVLAIVILDGMLRGGFIPLDNLNNLIF</sequence>
<evidence type="ECO:0000313" key="9">
    <source>
        <dbReference type="EMBL" id="KZX12690.1"/>
    </source>
</evidence>
<dbReference type="UniPathway" id="UPA00053">
    <property type="reaction ID" value="UER00090"/>
</dbReference>
<dbReference type="EMBL" id="LWMV01000163">
    <property type="protein sequence ID" value="KZX12690.1"/>
    <property type="molecule type" value="Genomic_DNA"/>
</dbReference>
<accession>A0A162FNG4</accession>
<evidence type="ECO:0000256" key="2">
    <source>
        <dbReference type="ARBA" id="ARBA00008014"/>
    </source>
</evidence>
<dbReference type="GO" id="GO:0009073">
    <property type="term" value="P:aromatic amino acid family biosynthetic process"/>
    <property type="evidence" value="ECO:0007669"/>
    <property type="project" value="UniProtKB-KW"/>
</dbReference>
<evidence type="ECO:0000256" key="7">
    <source>
        <dbReference type="HAMAP-Rule" id="MF_00300"/>
    </source>
</evidence>
<organism evidence="9 10">
    <name type="scientific">Methanobrevibacter curvatus</name>
    <dbReference type="NCBI Taxonomy" id="49547"/>
    <lineage>
        <taxon>Archaea</taxon>
        <taxon>Methanobacteriati</taxon>
        <taxon>Methanobacteriota</taxon>
        <taxon>Methanomada group</taxon>
        <taxon>Methanobacteria</taxon>
        <taxon>Methanobacteriales</taxon>
        <taxon>Methanobacteriaceae</taxon>
        <taxon>Methanobrevibacter</taxon>
    </lineage>
</organism>
<dbReference type="GO" id="GO:0010181">
    <property type="term" value="F:FMN binding"/>
    <property type="evidence" value="ECO:0007669"/>
    <property type="project" value="TreeGrafter"/>
</dbReference>
<feature type="binding site" evidence="7">
    <location>
        <position position="324"/>
    </location>
    <ligand>
        <name>FMN</name>
        <dbReference type="ChEBI" id="CHEBI:58210"/>
    </ligand>
</feature>
<comment type="function">
    <text evidence="7">Catalyzes the anti-1,4-elimination of the C-3 phosphate and the C-6 proR hydrogen from 5-enolpyruvylshikimate-3-phosphate (EPSP) to yield chorismate, which is the branch point compound that serves as the starting substrate for the three terminal pathways of aromatic amino acid biosynthesis. This reaction introduces a second double bond into the aromatic ring system.</text>
</comment>
<dbReference type="PANTHER" id="PTHR21085">
    <property type="entry name" value="CHORISMATE SYNTHASE"/>
    <property type="match status" value="1"/>
</dbReference>
<dbReference type="AlphaFoldDB" id="A0A162FNG4"/>
<protein>
    <recommendedName>
        <fullName evidence="3 7">Chorismate synthase</fullName>
        <shortName evidence="7">CS</shortName>
        <ecNumber evidence="3 7">4.2.3.5</ecNumber>
    </recommendedName>
    <alternativeName>
        <fullName evidence="7">5-enolpyruvylshikimate-3-phosphate phospholyase</fullName>
    </alternativeName>
</protein>
<keyword evidence="4 7" id="KW-0028">Amino-acid biosynthesis</keyword>
<keyword evidence="10" id="KW-1185">Reference proteome</keyword>
<comment type="caution">
    <text evidence="7">Lacks conserved residue(s) required for the propagation of feature annotation.</text>
</comment>